<feature type="binding site" evidence="1">
    <location>
        <position position="225"/>
    </location>
    <ligand>
        <name>Mg(2+)</name>
        <dbReference type="ChEBI" id="CHEBI:18420"/>
        <label>5</label>
    </ligand>
</feature>
<dbReference type="InterPro" id="IPR010918">
    <property type="entry name" value="PurM-like_C_dom"/>
</dbReference>
<evidence type="ECO:0000313" key="6">
    <source>
        <dbReference type="Proteomes" id="UP001500618"/>
    </source>
</evidence>
<evidence type="ECO:0000256" key="2">
    <source>
        <dbReference type="SAM" id="MobiDB-lite"/>
    </source>
</evidence>
<feature type="binding site" evidence="1">
    <location>
        <position position="160"/>
    </location>
    <ligand>
        <name>ATP</name>
        <dbReference type="ChEBI" id="CHEBI:30616"/>
    </ligand>
</feature>
<feature type="binding site" evidence="1">
    <location>
        <position position="224"/>
    </location>
    <ligand>
        <name>ATP</name>
        <dbReference type="ChEBI" id="CHEBI:30616"/>
    </ligand>
</feature>
<keyword evidence="1" id="KW-0460">Magnesium</keyword>
<dbReference type="PANTHER" id="PTHR30270:SF0">
    <property type="entry name" value="THIAMINE-MONOPHOSPHATE KINASE"/>
    <property type="match status" value="1"/>
</dbReference>
<keyword evidence="1" id="KW-0784">Thiamine biosynthesis</keyword>
<dbReference type="PANTHER" id="PTHR30270">
    <property type="entry name" value="THIAMINE-MONOPHOSPHATE KINASE"/>
    <property type="match status" value="1"/>
</dbReference>
<reference evidence="5 6" key="1">
    <citation type="journal article" date="2019" name="Int. J. Syst. Evol. Microbiol.">
        <title>The Global Catalogue of Microorganisms (GCM) 10K type strain sequencing project: providing services to taxonomists for standard genome sequencing and annotation.</title>
        <authorList>
            <consortium name="The Broad Institute Genomics Platform"/>
            <consortium name="The Broad Institute Genome Sequencing Center for Infectious Disease"/>
            <person name="Wu L."/>
            <person name="Ma J."/>
        </authorList>
    </citation>
    <scope>NUCLEOTIDE SEQUENCE [LARGE SCALE GENOMIC DNA]</scope>
    <source>
        <strain evidence="5 6">JCM 14718</strain>
    </source>
</reference>
<keyword evidence="1" id="KW-0808">Transferase</keyword>
<comment type="function">
    <text evidence="1">Catalyzes the ATP-dependent phosphorylation of thiamine-monophosphate (TMP) to form thiamine-pyrophosphate (TPP), the active form of vitamin B1.</text>
</comment>
<accession>A0ABN2H639</accession>
<feature type="binding site" evidence="1">
    <location>
        <position position="58"/>
    </location>
    <ligand>
        <name>Mg(2+)</name>
        <dbReference type="ChEBI" id="CHEBI:18420"/>
        <label>1</label>
    </ligand>
</feature>
<comment type="caution">
    <text evidence="5">The sequence shown here is derived from an EMBL/GenBank/DDBJ whole genome shotgun (WGS) entry which is preliminary data.</text>
</comment>
<dbReference type="Proteomes" id="UP001500618">
    <property type="component" value="Unassembled WGS sequence"/>
</dbReference>
<dbReference type="Gene3D" id="3.30.1330.10">
    <property type="entry name" value="PurM-like, N-terminal domain"/>
    <property type="match status" value="1"/>
</dbReference>
<dbReference type="SUPFAM" id="SSF56042">
    <property type="entry name" value="PurM C-terminal domain-like"/>
    <property type="match status" value="1"/>
</dbReference>
<feature type="binding site" evidence="1">
    <location>
        <position position="56"/>
    </location>
    <ligand>
        <name>Mg(2+)</name>
        <dbReference type="ChEBI" id="CHEBI:18420"/>
        <label>4</label>
    </ligand>
</feature>
<sequence length="327" mass="32989">MQALRRPGGSVSVGELGEFGLIAGILARLPQGASSLLGPGDDAAVVRATDGRVVVSTDLMLEGRHFRRDWSSGRDVGHKLAAANLADIVAMGATPTALVVGLACPADTAVDWVNDFADGLREECALVGASVVGGDVSRADVIMLSATALGDLAGVPPVTRAGARAGDAVAVAGRLGHAAAGITVLTRGFRSPRMLVEAHRRPQPPYAAGPQAAAVGATAMCDVSDGLLADASHLADASGVSIDLRSGAFPVPEPMANAANALGHDALRWILTGGDDHALLATFAPAVPLPAGWIRVGEVLEAGEDGPAVTVDGGPYDGPQGHDHFAR</sequence>
<feature type="binding site" evidence="1">
    <location>
        <position position="87"/>
    </location>
    <ligand>
        <name>Mg(2+)</name>
        <dbReference type="ChEBI" id="CHEBI:18420"/>
        <label>3</label>
    </ligand>
</feature>
<gene>
    <name evidence="1" type="primary">thiL</name>
    <name evidence="5" type="ORF">GCM10009765_34780</name>
</gene>
<feature type="region of interest" description="Disordered" evidence="2">
    <location>
        <begin position="308"/>
        <end position="327"/>
    </location>
</feature>
<feature type="binding site" evidence="1">
    <location>
        <position position="222"/>
    </location>
    <ligand>
        <name>Mg(2+)</name>
        <dbReference type="ChEBI" id="CHEBI:18420"/>
        <label>3</label>
    </ligand>
</feature>
<comment type="caution">
    <text evidence="1">Lacks conserved residue(s) required for the propagation of feature annotation.</text>
</comment>
<keyword evidence="1" id="KW-0479">Metal-binding</keyword>
<keyword evidence="1" id="KW-0067">ATP-binding</keyword>
<evidence type="ECO:0000259" key="3">
    <source>
        <dbReference type="Pfam" id="PF00586"/>
    </source>
</evidence>
<comment type="catalytic activity">
    <reaction evidence="1">
        <text>thiamine phosphate + ATP = thiamine diphosphate + ADP</text>
        <dbReference type="Rhea" id="RHEA:15913"/>
        <dbReference type="ChEBI" id="CHEBI:30616"/>
        <dbReference type="ChEBI" id="CHEBI:37575"/>
        <dbReference type="ChEBI" id="CHEBI:58937"/>
        <dbReference type="ChEBI" id="CHEBI:456216"/>
        <dbReference type="EC" id="2.7.4.16"/>
    </reaction>
</comment>
<dbReference type="Gene3D" id="3.90.650.10">
    <property type="entry name" value="PurM-like C-terminal domain"/>
    <property type="match status" value="1"/>
</dbReference>
<name>A0ABN2H639_9ACTN</name>
<dbReference type="PIRSF" id="PIRSF005303">
    <property type="entry name" value="Thiam_monoph_kin"/>
    <property type="match status" value="1"/>
</dbReference>
<dbReference type="RefSeq" id="WP_344311331.1">
    <property type="nucleotide sequence ID" value="NZ_BAAANY010000010.1"/>
</dbReference>
<evidence type="ECO:0000259" key="4">
    <source>
        <dbReference type="Pfam" id="PF02769"/>
    </source>
</evidence>
<feature type="binding site" evidence="1">
    <location>
        <position position="58"/>
    </location>
    <ligand>
        <name>Mg(2+)</name>
        <dbReference type="ChEBI" id="CHEBI:18420"/>
        <label>2</label>
    </ligand>
</feature>
<dbReference type="GO" id="GO:0016301">
    <property type="term" value="F:kinase activity"/>
    <property type="evidence" value="ECO:0007669"/>
    <property type="project" value="UniProtKB-KW"/>
</dbReference>
<proteinExistence type="inferred from homology"/>
<feature type="binding site" evidence="1">
    <location>
        <position position="87"/>
    </location>
    <ligand>
        <name>Mg(2+)</name>
        <dbReference type="ChEBI" id="CHEBI:18420"/>
        <label>4</label>
    </ligand>
</feature>
<keyword evidence="6" id="KW-1185">Reference proteome</keyword>
<evidence type="ECO:0000256" key="1">
    <source>
        <dbReference type="HAMAP-Rule" id="MF_02128"/>
    </source>
</evidence>
<comment type="pathway">
    <text evidence="1">Cofactor biosynthesis; thiamine diphosphate biosynthesis; thiamine diphosphate from thiamine phosphate: step 1/1.</text>
</comment>
<feature type="binding site" evidence="1">
    <location>
        <position position="57"/>
    </location>
    <ligand>
        <name>Mg(2+)</name>
        <dbReference type="ChEBI" id="CHEBI:18420"/>
        <label>1</label>
    </ligand>
</feature>
<organism evidence="5 6">
    <name type="scientific">Fodinicola feengrottensis</name>
    <dbReference type="NCBI Taxonomy" id="435914"/>
    <lineage>
        <taxon>Bacteria</taxon>
        <taxon>Bacillati</taxon>
        <taxon>Actinomycetota</taxon>
        <taxon>Actinomycetes</taxon>
        <taxon>Mycobacteriales</taxon>
        <taxon>Fodinicola</taxon>
    </lineage>
</organism>
<feature type="domain" description="PurM-like C-terminal" evidence="4">
    <location>
        <begin position="164"/>
        <end position="256"/>
    </location>
</feature>
<dbReference type="NCBIfam" id="NF004351">
    <property type="entry name" value="PRK05731.1-4"/>
    <property type="match status" value="1"/>
</dbReference>
<dbReference type="Pfam" id="PF02769">
    <property type="entry name" value="AIRS_C"/>
    <property type="match status" value="1"/>
</dbReference>
<dbReference type="InterPro" id="IPR016188">
    <property type="entry name" value="PurM-like_N"/>
</dbReference>
<keyword evidence="1 5" id="KW-0418">Kinase</keyword>
<feature type="binding site" evidence="1">
    <location>
        <position position="42"/>
    </location>
    <ligand>
        <name>Mg(2+)</name>
        <dbReference type="ChEBI" id="CHEBI:18420"/>
        <label>4</label>
    </ligand>
</feature>
<comment type="similarity">
    <text evidence="1">Belongs to the thiamine-monophosphate kinase family.</text>
</comment>
<feature type="binding site" evidence="1">
    <location>
        <position position="42"/>
    </location>
    <ligand>
        <name>Mg(2+)</name>
        <dbReference type="ChEBI" id="CHEBI:18420"/>
        <label>3</label>
    </ligand>
</feature>
<dbReference type="InterPro" id="IPR006283">
    <property type="entry name" value="ThiL-like"/>
</dbReference>
<dbReference type="SUPFAM" id="SSF55326">
    <property type="entry name" value="PurM N-terminal domain-like"/>
    <property type="match status" value="1"/>
</dbReference>
<feature type="binding site" evidence="1">
    <location>
        <position position="65"/>
    </location>
    <ligand>
        <name>substrate</name>
    </ligand>
</feature>
<dbReference type="InterPro" id="IPR036921">
    <property type="entry name" value="PurM-like_N_sf"/>
</dbReference>
<feature type="domain" description="PurM-like N-terminal" evidence="3">
    <location>
        <begin position="40"/>
        <end position="150"/>
    </location>
</feature>
<feature type="binding site" evidence="1">
    <location>
        <position position="135"/>
    </location>
    <ligand>
        <name>Mg(2+)</name>
        <dbReference type="ChEBI" id="CHEBI:18420"/>
        <label>1</label>
    </ligand>
</feature>
<dbReference type="HAMAP" id="MF_02128">
    <property type="entry name" value="TMP_kinase"/>
    <property type="match status" value="1"/>
</dbReference>
<feature type="binding site" evidence="1">
    <location>
        <position position="87"/>
    </location>
    <ligand>
        <name>Mg(2+)</name>
        <dbReference type="ChEBI" id="CHEBI:18420"/>
        <label>2</label>
    </ligand>
</feature>
<dbReference type="EC" id="2.7.4.16" evidence="1"/>
<evidence type="ECO:0000313" key="5">
    <source>
        <dbReference type="EMBL" id="GAA1682645.1"/>
    </source>
</evidence>
<protein>
    <recommendedName>
        <fullName evidence="1">Thiamine-monophosphate kinase</fullName>
        <shortName evidence="1">TMP kinase</shortName>
        <shortName evidence="1">Thiamine-phosphate kinase</shortName>
        <ecNumber evidence="1">2.7.4.16</ecNumber>
    </recommendedName>
</protein>
<dbReference type="CDD" id="cd02194">
    <property type="entry name" value="ThiL"/>
    <property type="match status" value="1"/>
</dbReference>
<dbReference type="InterPro" id="IPR036676">
    <property type="entry name" value="PurM-like_C_sf"/>
</dbReference>
<feature type="binding site" evidence="1">
    <location>
        <position position="275"/>
    </location>
    <ligand>
        <name>substrate</name>
    </ligand>
</feature>
<keyword evidence="1" id="KW-0547">Nucleotide-binding</keyword>
<dbReference type="EMBL" id="BAAANY010000010">
    <property type="protein sequence ID" value="GAA1682645.1"/>
    <property type="molecule type" value="Genomic_DNA"/>
</dbReference>
<comment type="miscellaneous">
    <text evidence="1">Reaction mechanism of ThiL seems to utilize a direct, inline transfer of the gamma-phosphate of ATP to TMP rather than a phosphorylated enzyme intermediate.</text>
</comment>
<feature type="binding site" evidence="1">
    <location>
        <begin position="134"/>
        <end position="135"/>
    </location>
    <ligand>
        <name>ATP</name>
        <dbReference type="ChEBI" id="CHEBI:30616"/>
    </ligand>
</feature>
<dbReference type="NCBIfam" id="TIGR01379">
    <property type="entry name" value="thiL"/>
    <property type="match status" value="1"/>
</dbReference>
<dbReference type="Pfam" id="PF00586">
    <property type="entry name" value="AIRS"/>
    <property type="match status" value="1"/>
</dbReference>